<gene>
    <name evidence="3" type="ORF">HPS54_00125</name>
</gene>
<dbReference type="Proteomes" id="UP000820977">
    <property type="component" value="Unassembled WGS sequence"/>
</dbReference>
<evidence type="ECO:0000313" key="4">
    <source>
        <dbReference type="Proteomes" id="UP000820977"/>
    </source>
</evidence>
<proteinExistence type="predicted"/>
<feature type="transmembrane region" description="Helical" evidence="1">
    <location>
        <begin position="12"/>
        <end position="36"/>
    </location>
</feature>
<keyword evidence="1" id="KW-0812">Transmembrane</keyword>
<dbReference type="RefSeq" id="WP_172343471.1">
    <property type="nucleotide sequence ID" value="NZ_CASTNK010000004.1"/>
</dbReference>
<reference evidence="3 4" key="1">
    <citation type="submission" date="2020-05" db="EMBL/GenBank/DDBJ databases">
        <title>Distinct polysaccharide utilization as determinants for interspecies competition between intestinal Prevotella spp.</title>
        <authorList>
            <person name="Galvez E.J.C."/>
            <person name="Iljazovic A."/>
            <person name="Strowig T."/>
        </authorList>
    </citation>
    <scope>NUCLEOTIDE SEQUENCE [LARGE SCALE GENOMIC DNA]</scope>
    <source>
        <strain evidence="3 4">PCHR</strain>
    </source>
</reference>
<accession>A0ABX2AXS5</accession>
<feature type="transmembrane region" description="Helical" evidence="1">
    <location>
        <begin position="84"/>
        <end position="101"/>
    </location>
</feature>
<keyword evidence="4" id="KW-1185">Reference proteome</keyword>
<feature type="transmembrane region" description="Helical" evidence="1">
    <location>
        <begin position="42"/>
        <end position="63"/>
    </location>
</feature>
<feature type="transmembrane region" description="Helical" evidence="1">
    <location>
        <begin position="186"/>
        <end position="203"/>
    </location>
</feature>
<feature type="transmembrane region" description="Helical" evidence="1">
    <location>
        <begin position="159"/>
        <end position="179"/>
    </location>
</feature>
<feature type="domain" description="Phosphatidic acid phosphatase type 2/haloperoxidase" evidence="2">
    <location>
        <begin position="133"/>
        <end position="202"/>
    </location>
</feature>
<evidence type="ECO:0000313" key="3">
    <source>
        <dbReference type="EMBL" id="NPE23936.1"/>
    </source>
</evidence>
<keyword evidence="1" id="KW-0472">Membrane</keyword>
<keyword evidence="1" id="KW-1133">Transmembrane helix</keyword>
<dbReference type="Pfam" id="PF01569">
    <property type="entry name" value="PAP2"/>
    <property type="match status" value="1"/>
</dbReference>
<comment type="caution">
    <text evidence="3">The sequence shown here is derived from an EMBL/GenBank/DDBJ whole genome shotgun (WGS) entry which is preliminary data.</text>
</comment>
<dbReference type="EMBL" id="JABKKJ010000001">
    <property type="protein sequence ID" value="NPE23936.1"/>
    <property type="molecule type" value="Genomic_DNA"/>
</dbReference>
<sequence length="204" mass="23533">MKERRIILTAKLISMLFTPFYLPIVGLLVLFTLSYLSLLPPMYKIMVLLMTWLFTIFMPTMLIRAYNRYQNWRPFEIGTRERRMIPYVISILCYLLCSYVMEVMHIPHFMRRIIIAALAIQIICSMINLFWKISTHMAGIGGMAGALMAFAQTFSFNPVWWLCLVIIVAGVLGTSRMILRQHTLHQVVGGFVTGLLCAYLAIII</sequence>
<name>A0ABX2AXS5_9BACT</name>
<dbReference type="CDD" id="cd01610">
    <property type="entry name" value="PAP2_like"/>
    <property type="match status" value="1"/>
</dbReference>
<organism evidence="3 4">
    <name type="scientific">Xylanibacter caecicola</name>
    <dbReference type="NCBI Taxonomy" id="2736294"/>
    <lineage>
        <taxon>Bacteria</taxon>
        <taxon>Pseudomonadati</taxon>
        <taxon>Bacteroidota</taxon>
        <taxon>Bacteroidia</taxon>
        <taxon>Bacteroidales</taxon>
        <taxon>Prevotellaceae</taxon>
        <taxon>Xylanibacter</taxon>
    </lineage>
</organism>
<evidence type="ECO:0000259" key="2">
    <source>
        <dbReference type="Pfam" id="PF01569"/>
    </source>
</evidence>
<protein>
    <submittedName>
        <fullName evidence="3">Phosphatase PAP2 family protein</fullName>
    </submittedName>
</protein>
<dbReference type="InterPro" id="IPR000326">
    <property type="entry name" value="PAP2/HPO"/>
</dbReference>
<evidence type="ECO:0000256" key="1">
    <source>
        <dbReference type="SAM" id="Phobius"/>
    </source>
</evidence>
<feature type="transmembrane region" description="Helical" evidence="1">
    <location>
        <begin position="113"/>
        <end position="130"/>
    </location>
</feature>